<dbReference type="OrthoDB" id="5291101at2"/>
<keyword evidence="4" id="KW-1185">Reference proteome</keyword>
<dbReference type="SUPFAM" id="SSF53448">
    <property type="entry name" value="Nucleotide-diphospho-sugar transferases"/>
    <property type="match status" value="1"/>
</dbReference>
<dbReference type="InterPro" id="IPR001173">
    <property type="entry name" value="Glyco_trans_2-like"/>
</dbReference>
<feature type="domain" description="Glycosyltransferase 2-like" evidence="1">
    <location>
        <begin position="5"/>
        <end position="162"/>
    </location>
</feature>
<dbReference type="Gene3D" id="3.90.550.10">
    <property type="entry name" value="Spore Coat Polysaccharide Biosynthesis Protein SpsA, Chain A"/>
    <property type="match status" value="1"/>
</dbReference>
<keyword evidence="3" id="KW-0328">Glycosyltransferase</keyword>
<gene>
    <name evidence="3" type="primary">epsJ_1</name>
    <name evidence="3" type="ORF">RIdsm_00939</name>
    <name evidence="2" type="ORF">XM52_21995</name>
</gene>
<dbReference type="Proteomes" id="UP000051401">
    <property type="component" value="Unassembled WGS sequence"/>
</dbReference>
<dbReference type="GO" id="GO:0016758">
    <property type="term" value="F:hexosyltransferase activity"/>
    <property type="evidence" value="ECO:0007669"/>
    <property type="project" value="UniProtKB-ARBA"/>
</dbReference>
<dbReference type="RefSeq" id="WP_057819613.1">
    <property type="nucleotide sequence ID" value="NZ_CP031598.1"/>
</dbReference>
<reference evidence="3 5" key="2">
    <citation type="submission" date="2018-08" db="EMBL/GenBank/DDBJ databases">
        <title>Genetic Globetrotter - A new plasmid hitch-hiking vast phylogenetic and geographic distances.</title>
        <authorList>
            <person name="Vollmers J."/>
            <person name="Petersen J."/>
        </authorList>
    </citation>
    <scope>NUCLEOTIDE SEQUENCE [LARGE SCALE GENOMIC DNA]</scope>
    <source>
        <strain evidence="3 5">DSM 26383</strain>
    </source>
</reference>
<dbReference type="KEGG" id="rid:RIdsm_00939"/>
<accession>A0A0T5P3H3</accession>
<evidence type="ECO:0000313" key="2">
    <source>
        <dbReference type="EMBL" id="KRS15741.1"/>
    </source>
</evidence>
<evidence type="ECO:0000313" key="3">
    <source>
        <dbReference type="EMBL" id="QEW25154.1"/>
    </source>
</evidence>
<name>A0A0T5P3H3_9RHOB</name>
<dbReference type="STRING" id="540747.SAMN04488031_10642"/>
<protein>
    <submittedName>
        <fullName evidence="3">Putative glycosyltransferase EpsJ</fullName>
        <ecNumber evidence="3">2.4.-.-</ecNumber>
    </submittedName>
</protein>
<dbReference type="Proteomes" id="UP000325785">
    <property type="component" value="Chromosome"/>
</dbReference>
<evidence type="ECO:0000313" key="5">
    <source>
        <dbReference type="Proteomes" id="UP000325785"/>
    </source>
</evidence>
<dbReference type="PANTHER" id="PTHR22916">
    <property type="entry name" value="GLYCOSYLTRANSFERASE"/>
    <property type="match status" value="1"/>
</dbReference>
<organism evidence="2 4">
    <name type="scientific">Roseovarius indicus</name>
    <dbReference type="NCBI Taxonomy" id="540747"/>
    <lineage>
        <taxon>Bacteria</taxon>
        <taxon>Pseudomonadati</taxon>
        <taxon>Pseudomonadota</taxon>
        <taxon>Alphaproteobacteria</taxon>
        <taxon>Rhodobacterales</taxon>
        <taxon>Roseobacteraceae</taxon>
        <taxon>Roseovarius</taxon>
    </lineage>
</organism>
<keyword evidence="3" id="KW-0808">Transferase</keyword>
<dbReference type="Pfam" id="PF00535">
    <property type="entry name" value="Glycos_transf_2"/>
    <property type="match status" value="1"/>
</dbReference>
<evidence type="ECO:0000313" key="4">
    <source>
        <dbReference type="Proteomes" id="UP000051401"/>
    </source>
</evidence>
<evidence type="ECO:0000259" key="1">
    <source>
        <dbReference type="Pfam" id="PF00535"/>
    </source>
</evidence>
<dbReference type="CDD" id="cd00761">
    <property type="entry name" value="Glyco_tranf_GTA_type"/>
    <property type="match status" value="1"/>
</dbReference>
<dbReference type="PANTHER" id="PTHR22916:SF3">
    <property type="entry name" value="UDP-GLCNAC:BETAGAL BETA-1,3-N-ACETYLGLUCOSAMINYLTRANSFERASE-LIKE PROTEIN 1"/>
    <property type="match status" value="1"/>
</dbReference>
<dbReference type="EMBL" id="LAXI01000019">
    <property type="protein sequence ID" value="KRS15741.1"/>
    <property type="molecule type" value="Genomic_DNA"/>
</dbReference>
<dbReference type="PATRIC" id="fig|540747.5.peg.2172"/>
<dbReference type="EMBL" id="CP031598">
    <property type="protein sequence ID" value="QEW25154.1"/>
    <property type="molecule type" value="Genomic_DNA"/>
</dbReference>
<dbReference type="InterPro" id="IPR029044">
    <property type="entry name" value="Nucleotide-diphossugar_trans"/>
</dbReference>
<proteinExistence type="predicted"/>
<dbReference type="EC" id="2.4.-.-" evidence="3"/>
<sequence>MPRFSIILPFHASAATIAATLDSLRVQSFTEWEAICVNDRSPDGADRIVADYAARDSRIRLVTNPGRGPSAARNHAAGLAAGEYLAFCDADDLWTPGKLAETIQGFTPGVAGLYGQIGFFTATPEDCRTRSTVPAGALTISGLLAENPVCTMSNLTVRRDVFLGVGGLDPDAVHNEDLELLIRLVGEGHRIAGLDSLQVWYRTTPTGLSSDLLAMRIGRQRALRTAARYGVTPTPANEAVYFRYLARRALRLDTGPAEAWRFTRAGLRQSAAGFLSPPRRGLATALASALSLILTRRLRHALFSH</sequence>
<dbReference type="AlphaFoldDB" id="A0A0T5P3H3"/>
<reference evidence="2 4" key="1">
    <citation type="submission" date="2015-04" db="EMBL/GenBank/DDBJ databases">
        <title>The draft genome sequence of Roseovarius indicus B108T.</title>
        <authorList>
            <person name="Li G."/>
            <person name="Lai Q."/>
            <person name="Shao Z."/>
            <person name="Yan P."/>
        </authorList>
    </citation>
    <scope>NUCLEOTIDE SEQUENCE [LARGE SCALE GENOMIC DNA]</scope>
    <source>
        <strain evidence="2 4">B108</strain>
    </source>
</reference>